<evidence type="ECO:0000313" key="2">
    <source>
        <dbReference type="Proteomes" id="UP000247150"/>
    </source>
</evidence>
<reference evidence="1 2" key="1">
    <citation type="submission" date="2018-05" db="EMBL/GenBank/DDBJ databases">
        <title>Freshwater and sediment microbial communities from various areas in North America, analyzing microbe dynamics in response to fracking.</title>
        <authorList>
            <person name="Lamendella R."/>
        </authorList>
    </citation>
    <scope>NUCLEOTIDE SEQUENCE [LARGE SCALE GENOMIC DNA]</scope>
    <source>
        <strain evidence="1 2">15_TX</strain>
    </source>
</reference>
<dbReference type="AlphaFoldDB" id="A0A2V3A0J9"/>
<evidence type="ECO:0000313" key="1">
    <source>
        <dbReference type="EMBL" id="PWW30306.1"/>
    </source>
</evidence>
<dbReference type="Proteomes" id="UP000247150">
    <property type="component" value="Unassembled WGS sequence"/>
</dbReference>
<sequence length="31" mass="3636">MYKAILVLFFLVIFTTAIVFSNLKDSFYSML</sequence>
<name>A0A2V3A0J9_9BACI</name>
<accession>A0A2V3A0J9</accession>
<organism evidence="1 2">
    <name type="scientific">Cytobacillus oceanisediminis</name>
    <dbReference type="NCBI Taxonomy" id="665099"/>
    <lineage>
        <taxon>Bacteria</taxon>
        <taxon>Bacillati</taxon>
        <taxon>Bacillota</taxon>
        <taxon>Bacilli</taxon>
        <taxon>Bacillales</taxon>
        <taxon>Bacillaceae</taxon>
        <taxon>Cytobacillus</taxon>
    </lineage>
</organism>
<protein>
    <submittedName>
        <fullName evidence="1">Uncharacterized protein</fullName>
    </submittedName>
</protein>
<dbReference type="EMBL" id="QGTW01000003">
    <property type="protein sequence ID" value="PWW30306.1"/>
    <property type="molecule type" value="Genomic_DNA"/>
</dbReference>
<proteinExistence type="predicted"/>
<comment type="caution">
    <text evidence="1">The sequence shown here is derived from an EMBL/GenBank/DDBJ whole genome shotgun (WGS) entry which is preliminary data.</text>
</comment>
<gene>
    <name evidence="1" type="ORF">DFO73_103190</name>
</gene>